<dbReference type="InterPro" id="IPR006879">
    <property type="entry name" value="YdjC-like"/>
</dbReference>
<dbReference type="GO" id="GO:0046872">
    <property type="term" value="F:metal ion binding"/>
    <property type="evidence" value="ECO:0007669"/>
    <property type="project" value="UniProtKB-KW"/>
</dbReference>
<evidence type="ECO:0000256" key="5">
    <source>
        <dbReference type="ARBA" id="ARBA00023277"/>
    </source>
</evidence>
<sequence length="225" mass="23158">MPRALLLVNADDLGYDPAIDRGILEAHARGLVTSATAMVETPFAERALAEAPPSLDLGLHAVVPAAAGAAEVEDLLAAQLARFRTLRGAPPTHLDSHKHAHLAPGALPAFARAARREGIPLRALDGAQRARLAAEGVLVADAFLGDAALRPCWTEARLLAALAALPAGRVELMCHPGHAPTHARTSFAAEREVELGALCSGAARRALEAAGAALAGFAEAFRGGP</sequence>
<keyword evidence="2" id="KW-0479">Metal-binding</keyword>
<name>A0A7I9VLN2_9BACT</name>
<keyword evidence="3" id="KW-0378">Hydrolase</keyword>
<organism evidence="6 7">
    <name type="scientific">Anaeromyxobacter diazotrophicus</name>
    <dbReference type="NCBI Taxonomy" id="2590199"/>
    <lineage>
        <taxon>Bacteria</taxon>
        <taxon>Pseudomonadati</taxon>
        <taxon>Myxococcota</taxon>
        <taxon>Myxococcia</taxon>
        <taxon>Myxococcales</taxon>
        <taxon>Cystobacterineae</taxon>
        <taxon>Anaeromyxobacteraceae</taxon>
        <taxon>Anaeromyxobacter</taxon>
    </lineage>
</organism>
<evidence type="ECO:0000256" key="4">
    <source>
        <dbReference type="ARBA" id="ARBA00022842"/>
    </source>
</evidence>
<dbReference type="RefSeq" id="WP_176064776.1">
    <property type="nucleotide sequence ID" value="NZ_BJTG01000004.1"/>
</dbReference>
<dbReference type="PANTHER" id="PTHR31609:SF1">
    <property type="entry name" value="CARBOHYDRATE DEACETYLASE"/>
    <property type="match status" value="1"/>
</dbReference>
<reference evidence="7" key="1">
    <citation type="journal article" date="2020" name="Appl. Environ. Microbiol.">
        <title>Diazotrophic Anaeromyxobacter Isolates from Soils.</title>
        <authorList>
            <person name="Masuda Y."/>
            <person name="Yamanaka H."/>
            <person name="Xu Z.X."/>
            <person name="Shiratori Y."/>
            <person name="Aono T."/>
            <person name="Amachi S."/>
            <person name="Senoo K."/>
            <person name="Itoh H."/>
        </authorList>
    </citation>
    <scope>NUCLEOTIDE SEQUENCE [LARGE SCALE GENOMIC DNA]</scope>
    <source>
        <strain evidence="7">R267</strain>
    </source>
</reference>
<evidence type="ECO:0000256" key="2">
    <source>
        <dbReference type="ARBA" id="ARBA00022723"/>
    </source>
</evidence>
<dbReference type="Pfam" id="PF04794">
    <property type="entry name" value="YdjC"/>
    <property type="match status" value="2"/>
</dbReference>
<dbReference type="GO" id="GO:0019213">
    <property type="term" value="F:deacetylase activity"/>
    <property type="evidence" value="ECO:0007669"/>
    <property type="project" value="TreeGrafter"/>
</dbReference>
<dbReference type="Gene3D" id="3.20.20.370">
    <property type="entry name" value="Glycoside hydrolase/deacetylase"/>
    <property type="match status" value="1"/>
</dbReference>
<dbReference type="GO" id="GO:0005975">
    <property type="term" value="P:carbohydrate metabolic process"/>
    <property type="evidence" value="ECO:0007669"/>
    <property type="project" value="InterPro"/>
</dbReference>
<evidence type="ECO:0000256" key="1">
    <source>
        <dbReference type="ARBA" id="ARBA00001946"/>
    </source>
</evidence>
<dbReference type="PANTHER" id="PTHR31609">
    <property type="entry name" value="YDJC DEACETYLASE FAMILY MEMBER"/>
    <property type="match status" value="1"/>
</dbReference>
<keyword evidence="4" id="KW-0460">Magnesium</keyword>
<protein>
    <submittedName>
        <fullName evidence="6">Chitooligosaccharide deacetylase</fullName>
    </submittedName>
</protein>
<evidence type="ECO:0000256" key="3">
    <source>
        <dbReference type="ARBA" id="ARBA00022801"/>
    </source>
</evidence>
<keyword evidence="5" id="KW-0119">Carbohydrate metabolism</keyword>
<dbReference type="Proteomes" id="UP000503640">
    <property type="component" value="Unassembled WGS sequence"/>
</dbReference>
<dbReference type="SUPFAM" id="SSF88713">
    <property type="entry name" value="Glycoside hydrolase/deacetylase"/>
    <property type="match status" value="1"/>
</dbReference>
<dbReference type="EMBL" id="BJTG01000004">
    <property type="protein sequence ID" value="GEJ57315.1"/>
    <property type="molecule type" value="Genomic_DNA"/>
</dbReference>
<evidence type="ECO:0000313" key="6">
    <source>
        <dbReference type="EMBL" id="GEJ57315.1"/>
    </source>
</evidence>
<comment type="caution">
    <text evidence="6">The sequence shown here is derived from an EMBL/GenBank/DDBJ whole genome shotgun (WGS) entry which is preliminary data.</text>
</comment>
<proteinExistence type="predicted"/>
<dbReference type="InterPro" id="IPR011330">
    <property type="entry name" value="Glyco_hydro/deAcase_b/a-brl"/>
</dbReference>
<gene>
    <name evidence="6" type="primary">chbG</name>
    <name evidence="6" type="ORF">AMYX_20560</name>
</gene>
<keyword evidence="7" id="KW-1185">Reference proteome</keyword>
<dbReference type="GO" id="GO:0016787">
    <property type="term" value="F:hydrolase activity"/>
    <property type="evidence" value="ECO:0007669"/>
    <property type="project" value="UniProtKB-KW"/>
</dbReference>
<comment type="cofactor">
    <cofactor evidence="1">
        <name>Mg(2+)</name>
        <dbReference type="ChEBI" id="CHEBI:18420"/>
    </cofactor>
</comment>
<dbReference type="AlphaFoldDB" id="A0A7I9VLN2"/>
<accession>A0A7I9VLN2</accession>
<evidence type="ECO:0000313" key="7">
    <source>
        <dbReference type="Proteomes" id="UP000503640"/>
    </source>
</evidence>